<evidence type="ECO:0000313" key="1">
    <source>
        <dbReference type="EMBL" id="KAI5313249.1"/>
    </source>
</evidence>
<organism evidence="1 2">
    <name type="scientific">Prunus dulcis</name>
    <name type="common">Almond</name>
    <name type="synonym">Amygdalus dulcis</name>
    <dbReference type="NCBI Taxonomy" id="3755"/>
    <lineage>
        <taxon>Eukaryota</taxon>
        <taxon>Viridiplantae</taxon>
        <taxon>Streptophyta</taxon>
        <taxon>Embryophyta</taxon>
        <taxon>Tracheophyta</taxon>
        <taxon>Spermatophyta</taxon>
        <taxon>Magnoliopsida</taxon>
        <taxon>eudicotyledons</taxon>
        <taxon>Gunneridae</taxon>
        <taxon>Pentapetalae</taxon>
        <taxon>rosids</taxon>
        <taxon>fabids</taxon>
        <taxon>Rosales</taxon>
        <taxon>Rosaceae</taxon>
        <taxon>Amygdaloideae</taxon>
        <taxon>Amygdaleae</taxon>
        <taxon>Prunus</taxon>
    </lineage>
</organism>
<accession>A0AAD4UW99</accession>
<keyword evidence="2" id="KW-1185">Reference proteome</keyword>
<proteinExistence type="predicted"/>
<dbReference type="AlphaFoldDB" id="A0AAD4UW99"/>
<dbReference type="Proteomes" id="UP001054821">
    <property type="component" value="Chromosome 8"/>
</dbReference>
<protein>
    <submittedName>
        <fullName evidence="1">Uncharacterized protein</fullName>
    </submittedName>
</protein>
<name>A0AAD4UW99_PRUDU</name>
<dbReference type="EMBL" id="JAJFAZ020000008">
    <property type="protein sequence ID" value="KAI5313249.1"/>
    <property type="molecule type" value="Genomic_DNA"/>
</dbReference>
<comment type="caution">
    <text evidence="1">The sequence shown here is derived from an EMBL/GenBank/DDBJ whole genome shotgun (WGS) entry which is preliminary data.</text>
</comment>
<reference evidence="1 2" key="1">
    <citation type="journal article" date="2022" name="G3 (Bethesda)">
        <title>Whole-genome sequence and methylome profiling of the almond [Prunus dulcis (Mill.) D.A. Webb] cultivar 'Nonpareil'.</title>
        <authorList>
            <person name="D'Amico-Willman K.M."/>
            <person name="Ouma W.Z."/>
            <person name="Meulia T."/>
            <person name="Sideli G.M."/>
            <person name="Gradziel T.M."/>
            <person name="Fresnedo-Ramirez J."/>
        </authorList>
    </citation>
    <scope>NUCLEOTIDE SEQUENCE [LARGE SCALE GENOMIC DNA]</scope>
    <source>
        <strain evidence="1">Clone GOH B32 T37-40</strain>
    </source>
</reference>
<sequence>MADEAERAVREFGPPVATPSAIRCPAITANNFVIKPAMTTMLQNSSTFYNGLSQTSRTLVDAAAGGAVMAKMATEAFELLETMASNNYQWLSERMNPKPAGVLPSSKFRVHHKEPIRVR</sequence>
<gene>
    <name evidence="1" type="ORF">L3X38_042423</name>
</gene>
<evidence type="ECO:0000313" key="2">
    <source>
        <dbReference type="Proteomes" id="UP001054821"/>
    </source>
</evidence>